<evidence type="ECO:0000256" key="1">
    <source>
        <dbReference type="SAM" id="Phobius"/>
    </source>
</evidence>
<dbReference type="Proteomes" id="UP000063964">
    <property type="component" value="Chromosome"/>
</dbReference>
<accession>A0A109W5C8</accession>
<keyword evidence="3" id="KW-1185">Reference proteome</keyword>
<keyword evidence="1" id="KW-1133">Transmembrane helix</keyword>
<sequence>MKIFSASAFFLLALAVASVYLPELYDMAFFEPVEKTHLLYSPVSRRFVYTEKIVGPIPPQSTAKAQDHHDNIAYRDEDGGWYTRVEFEKMLPTIYYKNMEIWGLLPLRLEGRVLDRESIERHRLVLELGAGEVSGRHPEIPLWPLLESNPKQARLVFPPNRFRMRDDAMEFVDADVNRVDEGMTSLFTGALKARGFVFPARSVHGRFTVLKPFDEGVFIVDARYGVFHVKRVDGQPVVVKLPLPPSIHTRQIVVAENNQRKFYGLLLDEAGGMFLLSCDNYRALPLHLEGYDPDRMDFKLLMNPLFYTAVYSDDAIIHARVMDHDLTLIAEHSRTMSRALPTTATHVRAALFPFTLSLKADPGGYLRPHVILGGWTALPGMAASLILFVLFFRLRGKKRLHALEYCAVALTGVYGLLILAAMGRDSFS</sequence>
<evidence type="ECO:0000313" key="2">
    <source>
        <dbReference type="EMBL" id="AMD91878.1"/>
    </source>
</evidence>
<protein>
    <recommendedName>
        <fullName evidence="4">DUF4857 domain-containing protein</fullName>
    </recommendedName>
</protein>
<proteinExistence type="predicted"/>
<evidence type="ECO:0000313" key="3">
    <source>
        <dbReference type="Proteomes" id="UP000063964"/>
    </source>
</evidence>
<dbReference type="Pfam" id="PF16149">
    <property type="entry name" value="DUF4857"/>
    <property type="match status" value="1"/>
</dbReference>
<feature type="transmembrane region" description="Helical" evidence="1">
    <location>
        <begin position="402"/>
        <end position="422"/>
    </location>
</feature>
<keyword evidence="1" id="KW-0812">Transmembrane</keyword>
<gene>
    <name evidence="2" type="ORF">AXF15_01240</name>
</gene>
<dbReference type="AlphaFoldDB" id="A0A109W5C8"/>
<dbReference type="InterPro" id="IPR032333">
    <property type="entry name" value="DUF4857"/>
</dbReference>
<dbReference type="EMBL" id="CP014230">
    <property type="protein sequence ID" value="AMD91878.1"/>
    <property type="molecule type" value="Genomic_DNA"/>
</dbReference>
<dbReference type="RefSeq" id="WP_066602239.1">
    <property type="nucleotide sequence ID" value="NZ_CP014230.1"/>
</dbReference>
<dbReference type="KEGG" id="doa:AXF15_01240"/>
<reference evidence="3" key="1">
    <citation type="submission" date="2016-02" db="EMBL/GenBank/DDBJ databases">
        <authorList>
            <person name="Holder M.E."/>
            <person name="Ajami N.J."/>
            <person name="Petrosino J.F."/>
        </authorList>
    </citation>
    <scope>NUCLEOTIDE SEQUENCE [LARGE SCALE GENOMIC DNA]</scope>
    <source>
        <strain evidence="3">DSM 12838</strain>
    </source>
</reference>
<feature type="transmembrane region" description="Helical" evidence="1">
    <location>
        <begin position="370"/>
        <end position="390"/>
    </location>
</feature>
<evidence type="ECO:0008006" key="4">
    <source>
        <dbReference type="Google" id="ProtNLM"/>
    </source>
</evidence>
<organism evidence="2 3">
    <name type="scientific">Desulfomicrobium orale DSM 12838</name>
    <dbReference type="NCBI Taxonomy" id="888061"/>
    <lineage>
        <taxon>Bacteria</taxon>
        <taxon>Pseudomonadati</taxon>
        <taxon>Thermodesulfobacteriota</taxon>
        <taxon>Desulfovibrionia</taxon>
        <taxon>Desulfovibrionales</taxon>
        <taxon>Desulfomicrobiaceae</taxon>
        <taxon>Desulfomicrobium</taxon>
    </lineage>
</organism>
<name>A0A109W5C8_9BACT</name>
<dbReference type="STRING" id="888061.AXF15_01240"/>
<keyword evidence="1" id="KW-0472">Membrane</keyword>